<protein>
    <submittedName>
        <fullName evidence="7">NADH dehydrogenase</fullName>
    </submittedName>
</protein>
<dbReference type="SUPFAM" id="SSF54862">
    <property type="entry name" value="4Fe-4S ferredoxins"/>
    <property type="match status" value="1"/>
</dbReference>
<sequence>MKRINSYVELKAAVEEYKPLLDLRKKDGVDGVPTKREILVCGDTGCASSGSIKVLEALQDEIKKAGLEDVAKVELTGCFGFCAVGPIVKVYPDNIFYVNLSAEDAAEVVESHIKNNIVVERLLFEEPSLDNIRVNNEKDMSFYKKQKKIALRNLGVIHPERLSEYLANDGYLALGKCLNEMTPEQVVEEIKASGLRGRGGAGFPTGVKWEASAKNPPVNGKKFVVCNADEGDPGAFMDRSLLEGDPHNVLEAMAICGYAIGSDIGYIYIRAEYPRVIERLKIAIAAAEEAGLLGENIMGSGFNFKLELKYGAGAFVCGEGTALMHSIEGKRGEPRMKTFSSSKHGLWNAPTCLNNVETFGNVPVIITKGSDWFTSYGTEDSKGTKVFALGGKVNNVGLVEVPMGTTLREIVYEIGGGILHDKGFKAVQTGGPSGGCISSKDLDTPIDYKSLASIGSMMGSGGMLVLDETDCMVDIARFFLDFSVEESCGKCTPCRIGTKRLYELLNKICEGKGCEQDLVDLKDLALTVKNTALCGLGKCAPNPVLSTMDCFYDEYLAHVKYHKCPAGKCTSLLDFVITDDCIGCGLCAKNCPVDAISGEKKEKHAIDTGKCIKCGTCIEKCKKGAIVKR</sequence>
<dbReference type="InterPro" id="IPR001949">
    <property type="entry name" value="NADH-UbQ_OxRdtase_51kDa_CS"/>
</dbReference>
<dbReference type="GO" id="GO:0046872">
    <property type="term" value="F:metal ion binding"/>
    <property type="evidence" value="ECO:0007669"/>
    <property type="project" value="UniProtKB-KW"/>
</dbReference>
<dbReference type="InterPro" id="IPR037225">
    <property type="entry name" value="Nuo51_FMN-bd_sf"/>
</dbReference>
<dbReference type="AlphaFoldDB" id="A0A0B3VHH8"/>
<dbReference type="PANTHER" id="PTHR43578:SF3">
    <property type="entry name" value="NADH-QUINONE OXIDOREDUCTASE SUBUNIT F"/>
    <property type="match status" value="1"/>
</dbReference>
<dbReference type="InterPro" id="IPR017896">
    <property type="entry name" value="4Fe4S_Fe-S-bd"/>
</dbReference>
<evidence type="ECO:0000256" key="4">
    <source>
        <dbReference type="ARBA" id="ARBA00023004"/>
    </source>
</evidence>
<dbReference type="Gene3D" id="3.10.20.600">
    <property type="match status" value="1"/>
</dbReference>
<dbReference type="EMBL" id="JWHR01000116">
    <property type="protein sequence ID" value="KHS56236.1"/>
    <property type="molecule type" value="Genomic_DNA"/>
</dbReference>
<dbReference type="InterPro" id="IPR017900">
    <property type="entry name" value="4Fe4S_Fe_S_CS"/>
</dbReference>
<dbReference type="Gene3D" id="3.40.30.10">
    <property type="entry name" value="Glutaredoxin"/>
    <property type="match status" value="1"/>
</dbReference>
<evidence type="ECO:0000313" key="7">
    <source>
        <dbReference type="EMBL" id="KHS56236.1"/>
    </source>
</evidence>
<dbReference type="FunFam" id="3.40.50.11540:FF:000001">
    <property type="entry name" value="NADH dehydrogenase [ubiquinone] flavoprotein 1, mitochondrial"/>
    <property type="match status" value="1"/>
</dbReference>
<name>A0A0B3VHH8_9FIRM</name>
<dbReference type="PROSITE" id="PS51379">
    <property type="entry name" value="4FE4S_FER_2"/>
    <property type="match status" value="2"/>
</dbReference>
<evidence type="ECO:0000256" key="1">
    <source>
        <dbReference type="ARBA" id="ARBA00007523"/>
    </source>
</evidence>
<feature type="domain" description="4Fe-4S ferredoxin-type" evidence="6">
    <location>
        <begin position="572"/>
        <end position="601"/>
    </location>
</feature>
<dbReference type="RefSeq" id="WP_039680684.1">
    <property type="nucleotide sequence ID" value="NZ_JAWGXO010000014.1"/>
</dbReference>
<dbReference type="InterPro" id="IPR019575">
    <property type="entry name" value="Nuop51_4Fe4S-bd"/>
</dbReference>
<keyword evidence="3" id="KW-0479">Metal-binding</keyword>
<evidence type="ECO:0000313" key="8">
    <source>
        <dbReference type="Proteomes" id="UP000031189"/>
    </source>
</evidence>
<dbReference type="Proteomes" id="UP000031189">
    <property type="component" value="Unassembled WGS sequence"/>
</dbReference>
<dbReference type="GO" id="GO:0010181">
    <property type="term" value="F:FMN binding"/>
    <property type="evidence" value="ECO:0007669"/>
    <property type="project" value="InterPro"/>
</dbReference>
<dbReference type="SUPFAM" id="SSF142019">
    <property type="entry name" value="Nqo1 FMN-binding domain-like"/>
    <property type="match status" value="1"/>
</dbReference>
<dbReference type="InterPro" id="IPR036249">
    <property type="entry name" value="Thioredoxin-like_sf"/>
</dbReference>
<dbReference type="Pfam" id="PF10589">
    <property type="entry name" value="NADH_4Fe-4S"/>
    <property type="match status" value="1"/>
</dbReference>
<comment type="caution">
    <text evidence="7">The sequence shown here is derived from an EMBL/GenBank/DDBJ whole genome shotgun (WGS) entry which is preliminary data.</text>
</comment>
<dbReference type="Gene3D" id="3.40.50.11540">
    <property type="entry name" value="NADH-ubiquinone oxidoreductase 51kDa subunit"/>
    <property type="match status" value="1"/>
</dbReference>
<dbReference type="SMART" id="SM00928">
    <property type="entry name" value="NADH_4Fe-4S"/>
    <property type="match status" value="1"/>
</dbReference>
<dbReference type="GO" id="GO:0051539">
    <property type="term" value="F:4 iron, 4 sulfur cluster binding"/>
    <property type="evidence" value="ECO:0007669"/>
    <property type="project" value="UniProtKB-KW"/>
</dbReference>
<keyword evidence="5" id="KW-0411">Iron-sulfur</keyword>
<dbReference type="CDD" id="cd02980">
    <property type="entry name" value="TRX_Fd_family"/>
    <property type="match status" value="1"/>
</dbReference>
<evidence type="ECO:0000256" key="2">
    <source>
        <dbReference type="ARBA" id="ARBA00022485"/>
    </source>
</evidence>
<dbReference type="Gene3D" id="1.20.1440.230">
    <property type="entry name" value="NADH-ubiquinone oxidoreductase 51kDa subunit, iron-sulphur binding domain"/>
    <property type="match status" value="1"/>
</dbReference>
<dbReference type="Pfam" id="PF12838">
    <property type="entry name" value="Fer4_7"/>
    <property type="match status" value="1"/>
</dbReference>
<dbReference type="STRING" id="1577792.QX51_14845"/>
<evidence type="ECO:0000256" key="5">
    <source>
        <dbReference type="ARBA" id="ARBA00023014"/>
    </source>
</evidence>
<gene>
    <name evidence="7" type="ORF">QX51_14845</name>
</gene>
<proteinExistence type="inferred from homology"/>
<dbReference type="SUPFAM" id="SSF140490">
    <property type="entry name" value="Nqo1C-terminal domain-like"/>
    <property type="match status" value="1"/>
</dbReference>
<dbReference type="SUPFAM" id="SSF52833">
    <property type="entry name" value="Thioredoxin-like"/>
    <property type="match status" value="1"/>
</dbReference>
<dbReference type="Pfam" id="PF01512">
    <property type="entry name" value="Complex1_51K"/>
    <property type="match status" value="1"/>
</dbReference>
<feature type="domain" description="4Fe-4S ferredoxin-type" evidence="6">
    <location>
        <begin position="602"/>
        <end position="629"/>
    </location>
</feature>
<dbReference type="PROSITE" id="PS00645">
    <property type="entry name" value="COMPLEX1_51K_2"/>
    <property type="match status" value="1"/>
</dbReference>
<keyword evidence="2" id="KW-0004">4Fe-4S</keyword>
<accession>A0A0B3VHH8</accession>
<reference evidence="7 8" key="1">
    <citation type="submission" date="2014-12" db="EMBL/GenBank/DDBJ databases">
        <title>Draft genome sequence of Terrisporobacter sp. 08-306576, isolated from the blood culture of a bacteremia patient.</title>
        <authorList>
            <person name="Lund L.C."/>
            <person name="Sydenham T.V."/>
            <person name="Hogh S.V."/>
            <person name="Skov M.N."/>
            <person name="Kemp M."/>
            <person name="Justesen U.S."/>
        </authorList>
    </citation>
    <scope>NUCLEOTIDE SEQUENCE [LARGE SCALE GENOMIC DNA]</scope>
    <source>
        <strain evidence="7 8">08-306576</strain>
    </source>
</reference>
<organism evidence="7 8">
    <name type="scientific">Terrisporobacter othiniensis</name>
    <dbReference type="NCBI Taxonomy" id="1577792"/>
    <lineage>
        <taxon>Bacteria</taxon>
        <taxon>Bacillati</taxon>
        <taxon>Bacillota</taxon>
        <taxon>Clostridia</taxon>
        <taxon>Peptostreptococcales</taxon>
        <taxon>Peptostreptococcaceae</taxon>
        <taxon>Terrisporobacter</taxon>
    </lineage>
</organism>
<dbReference type="InterPro" id="IPR011538">
    <property type="entry name" value="Nuo51_FMN-bd"/>
</dbReference>
<keyword evidence="8" id="KW-1185">Reference proteome</keyword>
<dbReference type="Gene3D" id="3.30.70.20">
    <property type="match status" value="1"/>
</dbReference>
<dbReference type="FunFam" id="1.20.1440.230:FF:000001">
    <property type="entry name" value="Mitochondrial NADH dehydrogenase flavoprotein 1"/>
    <property type="match status" value="1"/>
</dbReference>
<comment type="similarity">
    <text evidence="1">Belongs to the complex I 51 kDa subunit family.</text>
</comment>
<dbReference type="PROSITE" id="PS00198">
    <property type="entry name" value="4FE4S_FER_1"/>
    <property type="match status" value="1"/>
</dbReference>
<dbReference type="OrthoDB" id="9761899at2"/>
<dbReference type="Gene3D" id="6.10.250.1450">
    <property type="match status" value="1"/>
</dbReference>
<dbReference type="GO" id="GO:0008137">
    <property type="term" value="F:NADH dehydrogenase (ubiquinone) activity"/>
    <property type="evidence" value="ECO:0007669"/>
    <property type="project" value="InterPro"/>
</dbReference>
<dbReference type="Pfam" id="PF01257">
    <property type="entry name" value="2Fe-2S_thioredx"/>
    <property type="match status" value="1"/>
</dbReference>
<dbReference type="SUPFAM" id="SSF142984">
    <property type="entry name" value="Nqo1 middle domain-like"/>
    <property type="match status" value="1"/>
</dbReference>
<keyword evidence="4" id="KW-0408">Iron</keyword>
<evidence type="ECO:0000256" key="3">
    <source>
        <dbReference type="ARBA" id="ARBA00022723"/>
    </source>
</evidence>
<dbReference type="InterPro" id="IPR037207">
    <property type="entry name" value="Nuop51_4Fe4S-bd_sf"/>
</dbReference>
<dbReference type="PANTHER" id="PTHR43578">
    <property type="entry name" value="NADH-QUINONE OXIDOREDUCTASE SUBUNIT F"/>
    <property type="match status" value="1"/>
</dbReference>
<evidence type="ECO:0000259" key="6">
    <source>
        <dbReference type="PROSITE" id="PS51379"/>
    </source>
</evidence>